<organism evidence="1 2">
    <name type="scientific">Anopheles christyi</name>
    <dbReference type="NCBI Taxonomy" id="43041"/>
    <lineage>
        <taxon>Eukaryota</taxon>
        <taxon>Metazoa</taxon>
        <taxon>Ecdysozoa</taxon>
        <taxon>Arthropoda</taxon>
        <taxon>Hexapoda</taxon>
        <taxon>Insecta</taxon>
        <taxon>Pterygota</taxon>
        <taxon>Neoptera</taxon>
        <taxon>Endopterygota</taxon>
        <taxon>Diptera</taxon>
        <taxon>Nematocera</taxon>
        <taxon>Culicoidea</taxon>
        <taxon>Culicidae</taxon>
        <taxon>Anophelinae</taxon>
        <taxon>Anopheles</taxon>
    </lineage>
</organism>
<proteinExistence type="predicted"/>
<accession>A0A182KIP8</accession>
<keyword evidence="2" id="KW-1185">Reference proteome</keyword>
<evidence type="ECO:0000313" key="2">
    <source>
        <dbReference type="Proteomes" id="UP000075881"/>
    </source>
</evidence>
<name>A0A182KIP8_9DIPT</name>
<sequence>MLFCFIIYLFVVLFY</sequence>
<dbReference type="VEuPathDB" id="VectorBase:ACHR014317"/>
<reference evidence="2" key="1">
    <citation type="submission" date="2013-03" db="EMBL/GenBank/DDBJ databases">
        <title>The Genome Sequence of Anopheles christyi ACHKN1017.</title>
        <authorList>
            <consortium name="The Broad Institute Genomics Platform"/>
            <person name="Neafsey D.E."/>
            <person name="Besansky N."/>
            <person name="Walker B."/>
            <person name="Young S.K."/>
            <person name="Zeng Q."/>
            <person name="Gargeya S."/>
            <person name="Fitzgerald M."/>
            <person name="Haas B."/>
            <person name="Abouelleil A."/>
            <person name="Allen A.W."/>
            <person name="Alvarado L."/>
            <person name="Arachchi H.M."/>
            <person name="Berlin A.M."/>
            <person name="Chapman S.B."/>
            <person name="Gainer-Dewar J."/>
            <person name="Goldberg J."/>
            <person name="Griggs A."/>
            <person name="Gujja S."/>
            <person name="Hansen M."/>
            <person name="Howarth C."/>
            <person name="Imamovic A."/>
            <person name="Ireland A."/>
            <person name="Larimer J."/>
            <person name="McCowan C."/>
            <person name="Murphy C."/>
            <person name="Pearson M."/>
            <person name="Poon T.W."/>
            <person name="Priest M."/>
            <person name="Roberts A."/>
            <person name="Saif S."/>
            <person name="Shea T."/>
            <person name="Sisk P."/>
            <person name="Sykes S."/>
            <person name="Wortman J."/>
            <person name="Nusbaum C."/>
            <person name="Birren B."/>
        </authorList>
    </citation>
    <scope>NUCLEOTIDE SEQUENCE [LARGE SCALE GENOMIC DNA]</scope>
    <source>
        <strain evidence="2">ACHKN1017</strain>
    </source>
</reference>
<protein>
    <submittedName>
        <fullName evidence="1">Uncharacterized protein</fullName>
    </submittedName>
</protein>
<reference evidence="1" key="2">
    <citation type="submission" date="2020-05" db="UniProtKB">
        <authorList>
            <consortium name="EnsemblMetazoa"/>
        </authorList>
    </citation>
    <scope>IDENTIFICATION</scope>
    <source>
        <strain evidence="1">ACHKN1017</strain>
    </source>
</reference>
<dbReference type="EnsemblMetazoa" id="ACHR014317-RA">
    <property type="protein sequence ID" value="ACHR014317-PA"/>
    <property type="gene ID" value="ACHR014317"/>
</dbReference>
<dbReference type="Proteomes" id="UP000075881">
    <property type="component" value="Unassembled WGS sequence"/>
</dbReference>
<evidence type="ECO:0000313" key="1">
    <source>
        <dbReference type="EnsemblMetazoa" id="ACHR014317-PA"/>
    </source>
</evidence>